<name>A0A4R5W551_9BURK</name>
<feature type="compositionally biased region" description="Gly residues" evidence="1">
    <location>
        <begin position="39"/>
        <end position="50"/>
    </location>
</feature>
<keyword evidence="4" id="KW-1185">Reference proteome</keyword>
<comment type="caution">
    <text evidence="3">The sequence shown here is derived from an EMBL/GenBank/DDBJ whole genome shotgun (WGS) entry which is preliminary data.</text>
</comment>
<organism evidence="3 4">
    <name type="scientific">Sapientia aquatica</name>
    <dbReference type="NCBI Taxonomy" id="1549640"/>
    <lineage>
        <taxon>Bacteria</taxon>
        <taxon>Pseudomonadati</taxon>
        <taxon>Pseudomonadota</taxon>
        <taxon>Betaproteobacteria</taxon>
        <taxon>Burkholderiales</taxon>
        <taxon>Oxalobacteraceae</taxon>
        <taxon>Sapientia</taxon>
    </lineage>
</organism>
<dbReference type="InterPro" id="IPR036388">
    <property type="entry name" value="WH-like_DNA-bd_sf"/>
</dbReference>
<dbReference type="EMBL" id="SMYL01000001">
    <property type="protein sequence ID" value="TDK68188.1"/>
    <property type="molecule type" value="Genomic_DNA"/>
</dbReference>
<evidence type="ECO:0000256" key="1">
    <source>
        <dbReference type="SAM" id="MobiDB-lite"/>
    </source>
</evidence>
<dbReference type="Pfam" id="PF03551">
    <property type="entry name" value="PadR"/>
    <property type="match status" value="1"/>
</dbReference>
<feature type="region of interest" description="Disordered" evidence="1">
    <location>
        <begin position="172"/>
        <end position="195"/>
    </location>
</feature>
<dbReference type="Gene3D" id="1.10.10.10">
    <property type="entry name" value="Winged helix-like DNA-binding domain superfamily/Winged helix DNA-binding domain"/>
    <property type="match status" value="1"/>
</dbReference>
<protein>
    <submittedName>
        <fullName evidence="3">PadR family transcriptional regulator</fullName>
    </submittedName>
</protein>
<feature type="region of interest" description="Disordered" evidence="1">
    <location>
        <begin position="28"/>
        <end position="50"/>
    </location>
</feature>
<evidence type="ECO:0000313" key="3">
    <source>
        <dbReference type="EMBL" id="TDK68188.1"/>
    </source>
</evidence>
<dbReference type="RefSeq" id="WP_133324609.1">
    <property type="nucleotide sequence ID" value="NZ_SMYL01000001.1"/>
</dbReference>
<feature type="compositionally biased region" description="Polar residues" evidence="1">
    <location>
        <begin position="172"/>
        <end position="182"/>
    </location>
</feature>
<dbReference type="OrthoDB" id="9814826at2"/>
<dbReference type="PANTHER" id="PTHR43252:SF7">
    <property type="entry name" value="TRANSCRIPTIONAL REGULATOR YQJI"/>
    <property type="match status" value="1"/>
</dbReference>
<gene>
    <name evidence="3" type="ORF">E2I14_01175</name>
</gene>
<dbReference type="InterPro" id="IPR005149">
    <property type="entry name" value="Tscrpt_reg_PadR_N"/>
</dbReference>
<accession>A0A4R5W551</accession>
<sequence length="241" mass="26736">MHHHHFKQSGDHIGFLPRLAEHASRRIHAMKQHGDHSGGRSGRGFGGGGDFGGDGFGSRDGFTRGRKFSSEDLQLLLLSLLAEKPAHGYELIKALELRTNGFYTPSPGMVYPALTYLEELAYVAVELHGNRKSYSVSEQGKTYLAQHQERVTRMFDKIAHIAAKMDSLRRAYSNTDPSASSNDTEHEGDQAESEWQPELIQARRAIKSALIDTSNATKKQQLQVAQILLAATEQINAILKK</sequence>
<dbReference type="SUPFAM" id="SSF46785">
    <property type="entry name" value="Winged helix' DNA-binding domain"/>
    <property type="match status" value="1"/>
</dbReference>
<proteinExistence type="predicted"/>
<dbReference type="InterPro" id="IPR036390">
    <property type="entry name" value="WH_DNA-bd_sf"/>
</dbReference>
<evidence type="ECO:0000313" key="4">
    <source>
        <dbReference type="Proteomes" id="UP000294829"/>
    </source>
</evidence>
<dbReference type="Proteomes" id="UP000294829">
    <property type="component" value="Unassembled WGS sequence"/>
</dbReference>
<reference evidence="3 4" key="1">
    <citation type="submission" date="2019-03" db="EMBL/GenBank/DDBJ databases">
        <title>Sapientia aquatica gen. nov., sp. nov., isolated from a crater lake.</title>
        <authorList>
            <person name="Felfoldi T."/>
            <person name="Szabo A."/>
            <person name="Toth E."/>
            <person name="Schumann P."/>
            <person name="Keki Z."/>
            <person name="Marialigeti K."/>
            <person name="Mathe I."/>
        </authorList>
    </citation>
    <scope>NUCLEOTIDE SEQUENCE [LARGE SCALE GENOMIC DNA]</scope>
    <source>
        <strain evidence="3 4">SA-152</strain>
    </source>
</reference>
<dbReference type="PANTHER" id="PTHR43252">
    <property type="entry name" value="TRANSCRIPTIONAL REGULATOR YQJI"/>
    <property type="match status" value="1"/>
</dbReference>
<dbReference type="AlphaFoldDB" id="A0A4R5W551"/>
<feature type="domain" description="Transcription regulator PadR N-terminal" evidence="2">
    <location>
        <begin position="77"/>
        <end position="145"/>
    </location>
</feature>
<evidence type="ECO:0000259" key="2">
    <source>
        <dbReference type="Pfam" id="PF03551"/>
    </source>
</evidence>